<dbReference type="InterPro" id="IPR000719">
    <property type="entry name" value="Prot_kinase_dom"/>
</dbReference>
<sequence length="559" mass="58322">MFAGYQIERVLGVGGMGTVYLARNPSLPRSDALKVLSAELSRDANFRARFVREADVSAGLSHPNIVGIYRRGEADGQLWIAMQFVDGTDAEKALQAGTMTPRRAVHIIGEVAKALDYAHQRHVVHRDVKPANFLLSSDGDEGERVLLADFGIARALDDAHSLTATGSVMATVTYAAPEALTGAKVDGRADIYGLGCSLFRLMTGRAPYPGKDIAAVMMAHLNQPPPRLSSVRPGLPPALDDVLAKAMAKDPAQRYGTARELAAAANAALTGTAAPPAGTPPWGLPTASFPAPASGPVPANPVGFVGASGPAPAAAPRRRRSLLVALTGAVVLVAAIAGIVLATRHSAESDAVVASPTTPAPVDDSALTGFLLGAQKLSAITGVTIGTDPAQSLLASDYELLVDPTCSAAFAPGQINEYQGNGWIASRYQAFHEVGTPVNSMGIAQFGQQVVVTFISPEAADVFAKKQAAHWQQCSNTQLKLRPRDPTKSTIIIQVGEPTTADGILKLSQNMEGGAGMVCGRALTARNNVVVDVTICGFENALEHTVEMAQAIRDGIPDK</sequence>
<keyword evidence="11 14" id="KW-0472">Membrane</keyword>
<evidence type="ECO:0000256" key="10">
    <source>
        <dbReference type="ARBA" id="ARBA00022989"/>
    </source>
</evidence>
<dbReference type="CDD" id="cd14014">
    <property type="entry name" value="STKc_PknB_like"/>
    <property type="match status" value="1"/>
</dbReference>
<keyword evidence="10 14" id="KW-1133">Transmembrane helix</keyword>
<comment type="catalytic activity">
    <reaction evidence="13">
        <text>L-seryl-[protein] + ATP = O-phospho-L-seryl-[protein] + ADP + H(+)</text>
        <dbReference type="Rhea" id="RHEA:17989"/>
        <dbReference type="Rhea" id="RHEA-COMP:9863"/>
        <dbReference type="Rhea" id="RHEA-COMP:11604"/>
        <dbReference type="ChEBI" id="CHEBI:15378"/>
        <dbReference type="ChEBI" id="CHEBI:29999"/>
        <dbReference type="ChEBI" id="CHEBI:30616"/>
        <dbReference type="ChEBI" id="CHEBI:83421"/>
        <dbReference type="ChEBI" id="CHEBI:456216"/>
        <dbReference type="EC" id="2.7.11.1"/>
    </reaction>
</comment>
<dbReference type="FunFam" id="1.10.510.10:FF:000021">
    <property type="entry name" value="Serine/threonine protein kinase"/>
    <property type="match status" value="1"/>
</dbReference>
<evidence type="ECO:0000256" key="11">
    <source>
        <dbReference type="ARBA" id="ARBA00023136"/>
    </source>
</evidence>
<proteinExistence type="predicted"/>
<dbReference type="SMART" id="SM00220">
    <property type="entry name" value="S_TKc"/>
    <property type="match status" value="1"/>
</dbReference>
<comment type="catalytic activity">
    <reaction evidence="12">
        <text>L-threonyl-[protein] + ATP = O-phospho-L-threonyl-[protein] + ADP + H(+)</text>
        <dbReference type="Rhea" id="RHEA:46608"/>
        <dbReference type="Rhea" id="RHEA-COMP:11060"/>
        <dbReference type="Rhea" id="RHEA-COMP:11605"/>
        <dbReference type="ChEBI" id="CHEBI:15378"/>
        <dbReference type="ChEBI" id="CHEBI:30013"/>
        <dbReference type="ChEBI" id="CHEBI:30616"/>
        <dbReference type="ChEBI" id="CHEBI:61977"/>
        <dbReference type="ChEBI" id="CHEBI:456216"/>
        <dbReference type="EC" id="2.7.11.1"/>
    </reaction>
</comment>
<evidence type="ECO:0000256" key="13">
    <source>
        <dbReference type="ARBA" id="ARBA00048679"/>
    </source>
</evidence>
<evidence type="ECO:0000256" key="8">
    <source>
        <dbReference type="ARBA" id="ARBA00022777"/>
    </source>
</evidence>
<keyword evidence="9" id="KW-0067">ATP-binding</keyword>
<keyword evidence="4" id="KW-0723">Serine/threonine-protein kinase</keyword>
<evidence type="ECO:0000256" key="12">
    <source>
        <dbReference type="ARBA" id="ARBA00047899"/>
    </source>
</evidence>
<keyword evidence="8" id="KW-0418">Kinase</keyword>
<dbReference type="Proteomes" id="UP000192801">
    <property type="component" value="Unassembled WGS sequence"/>
</dbReference>
<dbReference type="GO" id="GO:0004674">
    <property type="term" value="F:protein serine/threonine kinase activity"/>
    <property type="evidence" value="ECO:0007669"/>
    <property type="project" value="UniProtKB-KW"/>
</dbReference>
<evidence type="ECO:0000256" key="14">
    <source>
        <dbReference type="SAM" id="Phobius"/>
    </source>
</evidence>
<organism evidence="16 17">
    <name type="scientific">Mycolicibacterium insubricum</name>
    <dbReference type="NCBI Taxonomy" id="444597"/>
    <lineage>
        <taxon>Bacteria</taxon>
        <taxon>Bacillati</taxon>
        <taxon>Actinomycetota</taxon>
        <taxon>Actinomycetes</taxon>
        <taxon>Mycobacteriales</taxon>
        <taxon>Mycobacteriaceae</taxon>
        <taxon>Mycolicibacterium</taxon>
    </lineage>
</organism>
<comment type="caution">
    <text evidence="16">The sequence shown here is derived from an EMBL/GenBank/DDBJ whole genome shotgun (WGS) entry which is preliminary data.</text>
</comment>
<dbReference type="GO" id="GO:0005886">
    <property type="term" value="C:plasma membrane"/>
    <property type="evidence" value="ECO:0007669"/>
    <property type="project" value="UniProtKB-SubCell"/>
</dbReference>
<dbReference type="Gene3D" id="1.10.510.10">
    <property type="entry name" value="Transferase(Phosphotransferase) domain 1"/>
    <property type="match status" value="1"/>
</dbReference>
<protein>
    <recommendedName>
        <fullName evidence="2">non-specific serine/threonine protein kinase</fullName>
        <ecNumber evidence="2">2.7.11.1</ecNumber>
    </recommendedName>
</protein>
<dbReference type="Gene3D" id="3.40.1000.70">
    <property type="entry name" value="PknH-like extracellular domain"/>
    <property type="match status" value="1"/>
</dbReference>
<dbReference type="Pfam" id="PF00069">
    <property type="entry name" value="Pkinase"/>
    <property type="match status" value="1"/>
</dbReference>
<dbReference type="SUPFAM" id="SSF56112">
    <property type="entry name" value="Protein kinase-like (PK-like)"/>
    <property type="match status" value="1"/>
</dbReference>
<dbReference type="PROSITE" id="PS50011">
    <property type="entry name" value="PROTEIN_KINASE_DOM"/>
    <property type="match status" value="1"/>
</dbReference>
<evidence type="ECO:0000256" key="5">
    <source>
        <dbReference type="ARBA" id="ARBA00022679"/>
    </source>
</evidence>
<evidence type="ECO:0000259" key="15">
    <source>
        <dbReference type="PROSITE" id="PS50011"/>
    </source>
</evidence>
<reference evidence="16 17" key="1">
    <citation type="submission" date="2016-12" db="EMBL/GenBank/DDBJ databases">
        <title>The new phylogeny of genus Mycobacterium.</title>
        <authorList>
            <person name="Tortoli E."/>
            <person name="Trovato A."/>
            <person name="Cirillo D.M."/>
        </authorList>
    </citation>
    <scope>NUCLEOTIDE SEQUENCE [LARGE SCALE GENOMIC DNA]</scope>
    <source>
        <strain evidence="16 17">DSM 45130</strain>
    </source>
</reference>
<dbReference type="PANTHER" id="PTHR43289">
    <property type="entry name" value="MITOGEN-ACTIVATED PROTEIN KINASE KINASE KINASE 20-RELATED"/>
    <property type="match status" value="1"/>
</dbReference>
<evidence type="ECO:0000313" key="17">
    <source>
        <dbReference type="Proteomes" id="UP000192801"/>
    </source>
</evidence>
<keyword evidence="3" id="KW-1003">Cell membrane</keyword>
<feature type="transmembrane region" description="Helical" evidence="14">
    <location>
        <begin position="322"/>
        <end position="342"/>
    </location>
</feature>
<accession>A0A1X0DGJ1</accession>
<dbReference type="InterPro" id="IPR026954">
    <property type="entry name" value="PknH-like_Extracell"/>
</dbReference>
<gene>
    <name evidence="16" type="ORF">BST26_08250</name>
</gene>
<evidence type="ECO:0000256" key="6">
    <source>
        <dbReference type="ARBA" id="ARBA00022692"/>
    </source>
</evidence>
<dbReference type="GO" id="GO:0080090">
    <property type="term" value="P:regulation of primary metabolic process"/>
    <property type="evidence" value="ECO:0007669"/>
    <property type="project" value="UniProtKB-ARBA"/>
</dbReference>
<evidence type="ECO:0000256" key="9">
    <source>
        <dbReference type="ARBA" id="ARBA00022840"/>
    </source>
</evidence>
<dbReference type="InterPro" id="IPR008271">
    <property type="entry name" value="Ser/Thr_kinase_AS"/>
</dbReference>
<name>A0A1X0DGJ1_9MYCO</name>
<keyword evidence="7" id="KW-0547">Nucleotide-binding</keyword>
<dbReference type="PROSITE" id="PS00108">
    <property type="entry name" value="PROTEIN_KINASE_ST"/>
    <property type="match status" value="1"/>
</dbReference>
<keyword evidence="6 14" id="KW-0812">Transmembrane</keyword>
<comment type="subcellular location">
    <subcellularLocation>
        <location evidence="1">Cell membrane</location>
        <topology evidence="1">Single-pass membrane protein</topology>
    </subcellularLocation>
</comment>
<dbReference type="InterPro" id="IPR038232">
    <property type="entry name" value="PknH-like_Extracell_sf"/>
</dbReference>
<dbReference type="STRING" id="444597.BST26_08250"/>
<dbReference type="Pfam" id="PF14032">
    <property type="entry name" value="PknH_C"/>
    <property type="match status" value="1"/>
</dbReference>
<dbReference type="Gene3D" id="3.30.200.20">
    <property type="entry name" value="Phosphorylase Kinase, domain 1"/>
    <property type="match status" value="1"/>
</dbReference>
<evidence type="ECO:0000256" key="4">
    <source>
        <dbReference type="ARBA" id="ARBA00022527"/>
    </source>
</evidence>
<dbReference type="EC" id="2.7.11.1" evidence="2"/>
<evidence type="ECO:0000256" key="7">
    <source>
        <dbReference type="ARBA" id="ARBA00022741"/>
    </source>
</evidence>
<keyword evidence="17" id="KW-1185">Reference proteome</keyword>
<evidence type="ECO:0000256" key="1">
    <source>
        <dbReference type="ARBA" id="ARBA00004162"/>
    </source>
</evidence>
<keyword evidence="5" id="KW-0808">Transferase</keyword>
<dbReference type="GO" id="GO:0005524">
    <property type="term" value="F:ATP binding"/>
    <property type="evidence" value="ECO:0007669"/>
    <property type="project" value="UniProtKB-KW"/>
</dbReference>
<dbReference type="AlphaFoldDB" id="A0A1X0DGJ1"/>
<evidence type="ECO:0000313" key="16">
    <source>
        <dbReference type="EMBL" id="ORA71511.1"/>
    </source>
</evidence>
<dbReference type="EMBL" id="MVHS01000013">
    <property type="protein sequence ID" value="ORA71511.1"/>
    <property type="molecule type" value="Genomic_DNA"/>
</dbReference>
<dbReference type="PANTHER" id="PTHR43289:SF6">
    <property type="entry name" value="SERINE_THREONINE-PROTEIN KINASE NEKL-3"/>
    <property type="match status" value="1"/>
</dbReference>
<evidence type="ECO:0000256" key="3">
    <source>
        <dbReference type="ARBA" id="ARBA00022475"/>
    </source>
</evidence>
<dbReference type="InterPro" id="IPR011009">
    <property type="entry name" value="Kinase-like_dom_sf"/>
</dbReference>
<evidence type="ECO:0000256" key="2">
    <source>
        <dbReference type="ARBA" id="ARBA00012513"/>
    </source>
</evidence>
<feature type="domain" description="Protein kinase" evidence="15">
    <location>
        <begin position="5"/>
        <end position="269"/>
    </location>
</feature>